<dbReference type="PROSITE" id="PS00346">
    <property type="entry name" value="ETS_DOMAIN_2"/>
    <property type="match status" value="1"/>
</dbReference>
<dbReference type="PROSITE" id="PS00345">
    <property type="entry name" value="ETS_DOMAIN_1"/>
    <property type="match status" value="1"/>
</dbReference>
<dbReference type="CDD" id="cd08203">
    <property type="entry name" value="SAM_PNT"/>
    <property type="match status" value="1"/>
</dbReference>
<evidence type="ECO:0000256" key="2">
    <source>
        <dbReference type="ARBA" id="ARBA00023125"/>
    </source>
</evidence>
<comment type="subcellular location">
    <subcellularLocation>
        <location evidence="3">Nucleus</location>
    </subcellularLocation>
</comment>
<dbReference type="Proteomes" id="UP000007875">
    <property type="component" value="Unassembled WGS sequence"/>
</dbReference>
<dbReference type="PANTHER" id="PTHR11849">
    <property type="entry name" value="ETS"/>
    <property type="match status" value="1"/>
</dbReference>
<dbReference type="AlphaFoldDB" id="H2ZAP3"/>
<keyword evidence="3" id="KW-0539">Nucleus</keyword>
<dbReference type="Gene3D" id="1.10.10.10">
    <property type="entry name" value="Winged helix-like DNA-binding domain superfamily/Winged helix DNA-binding domain"/>
    <property type="match status" value="1"/>
</dbReference>
<dbReference type="Pfam" id="PF02198">
    <property type="entry name" value="SAM_PNT"/>
    <property type="match status" value="1"/>
</dbReference>
<dbReference type="SUPFAM" id="SSF47769">
    <property type="entry name" value="SAM/Pointed domain"/>
    <property type="match status" value="1"/>
</dbReference>
<dbReference type="InParanoid" id="H2ZAP3"/>
<dbReference type="InterPro" id="IPR036390">
    <property type="entry name" value="WH_DNA-bd_sf"/>
</dbReference>
<comment type="similarity">
    <text evidence="1 3">Belongs to the ETS family.</text>
</comment>
<dbReference type="GO" id="GO:0043565">
    <property type="term" value="F:sequence-specific DNA binding"/>
    <property type="evidence" value="ECO:0007669"/>
    <property type="project" value="InterPro"/>
</dbReference>
<evidence type="ECO:0000259" key="5">
    <source>
        <dbReference type="PROSITE" id="PS51433"/>
    </source>
</evidence>
<dbReference type="InterPro" id="IPR036388">
    <property type="entry name" value="WH-like_DNA-bd_sf"/>
</dbReference>
<keyword evidence="2 3" id="KW-0238">DNA-binding</keyword>
<dbReference type="InterPro" id="IPR013761">
    <property type="entry name" value="SAM/pointed_sf"/>
</dbReference>
<feature type="domain" description="ETS" evidence="4">
    <location>
        <begin position="133"/>
        <end position="215"/>
    </location>
</feature>
<proteinExistence type="inferred from homology"/>
<dbReference type="eggNOG" id="KOG3804">
    <property type="taxonomic scope" value="Eukaryota"/>
</dbReference>
<evidence type="ECO:0000313" key="7">
    <source>
        <dbReference type="Proteomes" id="UP000007875"/>
    </source>
</evidence>
<dbReference type="GeneTree" id="ENSGT00940000169052"/>
<organism evidence="6 7">
    <name type="scientific">Ciona savignyi</name>
    <name type="common">Pacific transparent sea squirt</name>
    <dbReference type="NCBI Taxonomy" id="51511"/>
    <lineage>
        <taxon>Eukaryota</taxon>
        <taxon>Metazoa</taxon>
        <taxon>Chordata</taxon>
        <taxon>Tunicata</taxon>
        <taxon>Ascidiacea</taxon>
        <taxon>Phlebobranchia</taxon>
        <taxon>Cionidae</taxon>
        <taxon>Ciona</taxon>
    </lineage>
</organism>
<evidence type="ECO:0000256" key="1">
    <source>
        <dbReference type="ARBA" id="ARBA00005562"/>
    </source>
</evidence>
<keyword evidence="7" id="KW-1185">Reference proteome</keyword>
<dbReference type="Gene3D" id="1.10.150.50">
    <property type="entry name" value="Transcription Factor, Ets-1"/>
    <property type="match status" value="1"/>
</dbReference>
<dbReference type="PROSITE" id="PS50061">
    <property type="entry name" value="ETS_DOMAIN_3"/>
    <property type="match status" value="1"/>
</dbReference>
<evidence type="ECO:0008006" key="8">
    <source>
        <dbReference type="Google" id="ProtNLM"/>
    </source>
</evidence>
<dbReference type="SMART" id="SM00251">
    <property type="entry name" value="SAM_PNT"/>
    <property type="match status" value="1"/>
</dbReference>
<dbReference type="InterPro" id="IPR000418">
    <property type="entry name" value="Ets_dom"/>
</dbReference>
<dbReference type="GO" id="GO:0030154">
    <property type="term" value="P:cell differentiation"/>
    <property type="evidence" value="ECO:0007669"/>
    <property type="project" value="TreeGrafter"/>
</dbReference>
<reference evidence="6" key="3">
    <citation type="submission" date="2025-09" db="UniProtKB">
        <authorList>
            <consortium name="Ensembl"/>
        </authorList>
    </citation>
    <scope>IDENTIFICATION</scope>
</reference>
<dbReference type="SUPFAM" id="SSF46785">
    <property type="entry name" value="Winged helix' DNA-binding domain"/>
    <property type="match status" value="1"/>
</dbReference>
<name>H2ZAP3_CIOSA</name>
<dbReference type="GO" id="GO:0000981">
    <property type="term" value="F:DNA-binding transcription factor activity, RNA polymerase II-specific"/>
    <property type="evidence" value="ECO:0007669"/>
    <property type="project" value="TreeGrafter"/>
</dbReference>
<evidence type="ECO:0000313" key="6">
    <source>
        <dbReference type="Ensembl" id="ENSCSAVP00000014658.1"/>
    </source>
</evidence>
<reference evidence="6" key="2">
    <citation type="submission" date="2025-08" db="UniProtKB">
        <authorList>
            <consortium name="Ensembl"/>
        </authorList>
    </citation>
    <scope>IDENTIFICATION</scope>
</reference>
<feature type="domain" description="PNT" evidence="5">
    <location>
        <begin position="14"/>
        <end position="97"/>
    </location>
</feature>
<evidence type="ECO:0000256" key="3">
    <source>
        <dbReference type="RuleBase" id="RU004019"/>
    </source>
</evidence>
<dbReference type="InterPro" id="IPR046328">
    <property type="entry name" value="ETS_fam"/>
</dbReference>
<dbReference type="Pfam" id="PF00178">
    <property type="entry name" value="Ets"/>
    <property type="match status" value="1"/>
</dbReference>
<dbReference type="HOGENOM" id="CLU_838207_0_0_1"/>
<dbReference type="PRINTS" id="PR00454">
    <property type="entry name" value="ETSDOMAIN"/>
</dbReference>
<dbReference type="InterPro" id="IPR003118">
    <property type="entry name" value="Pointed_dom"/>
</dbReference>
<sequence length="332" mass="38050">MSGTTILTEEVEVISTDGLSSSELAKLFLIPPSRWSEDGVFAWMQHVCDQFDLDTSTLKNLHINGKELQMLSQTEFEKRIPFGNILWAHLQFLITCRTSDNPELTKYGMVNKAVIPSIKRRCNEPHNSAGNCYYLYEFLLALLQDPLTCPHLIRWLDIKLGVFKLMKTKVVSWMWGQHKKKPEMSYETLGRSLRYYSQKGILRKVIGYHLTYQFRFLPKNLKVVPSLEKCSEEQEIQGARDEWPPCLSSRLKAVALNEVFPLSVGTPNLALLYKTVTTANASQNTRHETTQDIRQKVIHVFKLSPQGVVSEVQLSPEPQISRPVKILRLSND</sequence>
<dbReference type="STRING" id="51511.ENSCSAVP00000014658"/>
<reference evidence="7" key="1">
    <citation type="submission" date="2003-08" db="EMBL/GenBank/DDBJ databases">
        <authorList>
            <person name="Birren B."/>
            <person name="Nusbaum C."/>
            <person name="Abebe A."/>
            <person name="Abouelleil A."/>
            <person name="Adekoya E."/>
            <person name="Ait-zahra M."/>
            <person name="Allen N."/>
            <person name="Allen T."/>
            <person name="An P."/>
            <person name="Anderson M."/>
            <person name="Anderson S."/>
            <person name="Arachchi H."/>
            <person name="Armbruster J."/>
            <person name="Bachantsang P."/>
            <person name="Baldwin J."/>
            <person name="Barry A."/>
            <person name="Bayul T."/>
            <person name="Blitshsteyn B."/>
            <person name="Bloom T."/>
            <person name="Blye J."/>
            <person name="Boguslavskiy L."/>
            <person name="Borowsky M."/>
            <person name="Boukhgalter B."/>
            <person name="Brunache A."/>
            <person name="Butler J."/>
            <person name="Calixte N."/>
            <person name="Calvo S."/>
            <person name="Camarata J."/>
            <person name="Campo K."/>
            <person name="Chang J."/>
            <person name="Cheshatsang Y."/>
            <person name="Citroen M."/>
            <person name="Collymore A."/>
            <person name="Considine T."/>
            <person name="Cook A."/>
            <person name="Cooke P."/>
            <person name="Corum B."/>
            <person name="Cuomo C."/>
            <person name="David R."/>
            <person name="Dawoe T."/>
            <person name="Degray S."/>
            <person name="Dodge S."/>
            <person name="Dooley K."/>
            <person name="Dorje P."/>
            <person name="Dorjee K."/>
            <person name="Dorris L."/>
            <person name="Duffey N."/>
            <person name="Dupes A."/>
            <person name="Elkins T."/>
            <person name="Engels R."/>
            <person name="Erickson J."/>
            <person name="Farina A."/>
            <person name="Faro S."/>
            <person name="Ferreira P."/>
            <person name="Fischer H."/>
            <person name="Fitzgerald M."/>
            <person name="Foley K."/>
            <person name="Gage D."/>
            <person name="Galagan J."/>
            <person name="Gearin G."/>
            <person name="Gnerre S."/>
            <person name="Gnirke A."/>
            <person name="Goyette A."/>
            <person name="Graham J."/>
            <person name="Grandbois E."/>
            <person name="Gyaltsen K."/>
            <person name="Hafez N."/>
            <person name="Hagopian D."/>
            <person name="Hagos B."/>
            <person name="Hall J."/>
            <person name="Hatcher B."/>
            <person name="Heller A."/>
            <person name="Higgins H."/>
            <person name="Honan T."/>
            <person name="Horn A."/>
            <person name="Houde N."/>
            <person name="Hughes L."/>
            <person name="Hulme W."/>
            <person name="Husby E."/>
            <person name="Iliev I."/>
            <person name="Jaffe D."/>
            <person name="Jones C."/>
            <person name="Kamal M."/>
            <person name="Kamat A."/>
            <person name="Kamvysselis M."/>
            <person name="Karlsson E."/>
            <person name="Kells C."/>
            <person name="Kieu A."/>
            <person name="Kisner P."/>
            <person name="Kodira C."/>
            <person name="Kulbokas E."/>
            <person name="Labutti K."/>
            <person name="Lama D."/>
            <person name="Landers T."/>
            <person name="Leger J."/>
            <person name="Levine S."/>
            <person name="Lewis D."/>
            <person name="Lewis T."/>
            <person name="Lindblad-toh K."/>
            <person name="Liu X."/>
            <person name="Lokyitsang T."/>
            <person name="Lokyitsang Y."/>
            <person name="Lucien O."/>
            <person name="Lui A."/>
            <person name="Ma L.J."/>
            <person name="Mabbitt R."/>
            <person name="Macdonald J."/>
            <person name="Maclean C."/>
            <person name="Major J."/>
            <person name="Manning J."/>
            <person name="Marabella R."/>
            <person name="Maru K."/>
            <person name="Matthews C."/>
            <person name="Mauceli E."/>
            <person name="Mccarthy M."/>
            <person name="Mcdonough S."/>
            <person name="Mcghee T."/>
            <person name="Meldrim J."/>
            <person name="Meneus L."/>
            <person name="Mesirov J."/>
            <person name="Mihalev A."/>
            <person name="Mihova T."/>
            <person name="Mikkelsen T."/>
            <person name="Mlenga V."/>
            <person name="Moru K."/>
            <person name="Mozes J."/>
            <person name="Mulrain L."/>
            <person name="Munson G."/>
            <person name="Naylor J."/>
            <person name="Newes C."/>
            <person name="Nguyen C."/>
            <person name="Nguyen N."/>
            <person name="Nguyen T."/>
            <person name="Nicol R."/>
            <person name="Nielsen C."/>
            <person name="Nizzari M."/>
            <person name="Norbu C."/>
            <person name="Norbu N."/>
            <person name="O'donnell P."/>
            <person name="Okoawo O."/>
            <person name="O'leary S."/>
            <person name="Omotosho B."/>
            <person name="O'neill K."/>
            <person name="Osman S."/>
            <person name="Parker S."/>
            <person name="Perrin D."/>
            <person name="Phunkhang P."/>
            <person name="Piqani B."/>
            <person name="Purcell S."/>
            <person name="Rachupka T."/>
            <person name="Ramasamy U."/>
            <person name="Rameau R."/>
            <person name="Ray V."/>
            <person name="Raymond C."/>
            <person name="Retta R."/>
            <person name="Richardson S."/>
            <person name="Rise C."/>
            <person name="Rodriguez J."/>
            <person name="Rogers J."/>
            <person name="Rogov P."/>
            <person name="Rutman M."/>
            <person name="Schupbach R."/>
            <person name="Seaman C."/>
            <person name="Settipalli S."/>
            <person name="Sharpe T."/>
            <person name="Sheridan J."/>
            <person name="Sherpa N."/>
            <person name="Shi J."/>
            <person name="Smirnov S."/>
            <person name="Smith C."/>
            <person name="Sougnez C."/>
            <person name="Spencer B."/>
            <person name="Stalker J."/>
            <person name="Stange-thomann N."/>
            <person name="Stavropoulos S."/>
            <person name="Stetson K."/>
            <person name="Stone C."/>
            <person name="Stone S."/>
            <person name="Stubbs M."/>
            <person name="Talamas J."/>
            <person name="Tchuinga P."/>
            <person name="Tenzing P."/>
            <person name="Tesfaye S."/>
            <person name="Theodore J."/>
            <person name="Thoulutsang Y."/>
            <person name="Topham K."/>
            <person name="Towey S."/>
            <person name="Tsamla T."/>
            <person name="Tsomo N."/>
            <person name="Vallee D."/>
            <person name="Vassiliev H."/>
            <person name="Venkataraman V."/>
            <person name="Vinson J."/>
            <person name="Vo A."/>
            <person name="Wade C."/>
            <person name="Wang S."/>
            <person name="Wangchuk T."/>
            <person name="Wangdi T."/>
            <person name="Whittaker C."/>
            <person name="Wilkinson J."/>
            <person name="Wu Y."/>
            <person name="Wyman D."/>
            <person name="Yadav S."/>
            <person name="Yang S."/>
            <person name="Yang X."/>
            <person name="Yeager S."/>
            <person name="Yee E."/>
            <person name="Young G."/>
            <person name="Zainoun J."/>
            <person name="Zembeck L."/>
            <person name="Zimmer A."/>
            <person name="Zody M."/>
            <person name="Lander E."/>
        </authorList>
    </citation>
    <scope>NUCLEOTIDE SEQUENCE [LARGE SCALE GENOMIC DNA]</scope>
</reference>
<dbReference type="PANTHER" id="PTHR11849:SF191">
    <property type="entry name" value="ECDYSONE-INDUCED PROTEIN 74EF ISOFORM B"/>
    <property type="match status" value="1"/>
</dbReference>
<dbReference type="GO" id="GO:0005634">
    <property type="term" value="C:nucleus"/>
    <property type="evidence" value="ECO:0007669"/>
    <property type="project" value="UniProtKB-SubCell"/>
</dbReference>
<accession>H2ZAP3</accession>
<dbReference type="PROSITE" id="PS51433">
    <property type="entry name" value="PNT"/>
    <property type="match status" value="1"/>
</dbReference>
<protein>
    <recommendedName>
        <fullName evidence="8">ETS domain-containing protein</fullName>
    </recommendedName>
</protein>
<evidence type="ECO:0000259" key="4">
    <source>
        <dbReference type="PROSITE" id="PS50061"/>
    </source>
</evidence>
<dbReference type="SMART" id="SM00413">
    <property type="entry name" value="ETS"/>
    <property type="match status" value="1"/>
</dbReference>
<dbReference type="Ensembl" id="ENSCSAVT00000014825.1">
    <property type="protein sequence ID" value="ENSCSAVP00000014658.1"/>
    <property type="gene ID" value="ENSCSAVG00000008567.1"/>
</dbReference>